<evidence type="ECO:0000256" key="1">
    <source>
        <dbReference type="SAM" id="MobiDB-lite"/>
    </source>
</evidence>
<feature type="compositionally biased region" description="Low complexity" evidence="1">
    <location>
        <begin position="77"/>
        <end position="88"/>
    </location>
</feature>
<dbReference type="Proteomes" id="UP000269721">
    <property type="component" value="Unassembled WGS sequence"/>
</dbReference>
<gene>
    <name evidence="2" type="ORF">BDK51DRAFT_44460</name>
</gene>
<dbReference type="OrthoDB" id="19806at2759"/>
<feature type="compositionally biased region" description="Acidic residues" evidence="1">
    <location>
        <begin position="234"/>
        <end position="275"/>
    </location>
</feature>
<proteinExistence type="predicted"/>
<protein>
    <submittedName>
        <fullName evidence="2">Uncharacterized protein</fullName>
    </submittedName>
</protein>
<name>A0A4P9W0T7_9FUNG</name>
<dbReference type="AlphaFoldDB" id="A0A4P9W0T7"/>
<keyword evidence="3" id="KW-1185">Reference proteome</keyword>
<feature type="region of interest" description="Disordered" evidence="1">
    <location>
        <begin position="1"/>
        <end position="26"/>
    </location>
</feature>
<sequence>VRGSENARGRSLRGGATGVTVGRPEHDLDAYLDAWIAASKRGEKKESERREMERKESAKKARKGRHVAVAAGAVTIQLPNPAAGQPQGPSAPGPPSLASSTSPLLSATSPPLAPTQSPTLAVPPQELGLTLAVPPTPSLLLPPDLSEDDEPTPSRTPRFRGTPSRMLRGLRDSTTRTIGGIVQKGRNVRRGMQHFAHSMAGRGEGEDVEIGFEGAGRGRRRRFRRVRKIRPVDIDDADGDEEYVDAEPDEEEEVEDDEDEEDDEEDDEEEDEEGREEQVSSDGGVSDSYEDEGQTPPVLSAPSRPPLPHPFTARTIANPSPSLTPPPLPPHLPSHLYPPLKTLNTHLTPLHASLLTIPPLTTTLTTTLAALQTALDARIARVNALAIAAKDLGAKRAAAAESVERLEAGGGRVGYSVAVLVERVGEGEDAVVGFEGRVRAVVEGVERRFGKVGG</sequence>
<evidence type="ECO:0000313" key="2">
    <source>
        <dbReference type="EMBL" id="RKO84298.1"/>
    </source>
</evidence>
<feature type="compositionally biased region" description="Basic and acidic residues" evidence="1">
    <location>
        <begin position="40"/>
        <end position="59"/>
    </location>
</feature>
<organism evidence="2 3">
    <name type="scientific">Blyttiomyces helicus</name>
    <dbReference type="NCBI Taxonomy" id="388810"/>
    <lineage>
        <taxon>Eukaryota</taxon>
        <taxon>Fungi</taxon>
        <taxon>Fungi incertae sedis</taxon>
        <taxon>Chytridiomycota</taxon>
        <taxon>Chytridiomycota incertae sedis</taxon>
        <taxon>Chytridiomycetes</taxon>
        <taxon>Chytridiomycetes incertae sedis</taxon>
        <taxon>Blyttiomyces</taxon>
    </lineage>
</organism>
<feature type="region of interest" description="Disordered" evidence="1">
    <location>
        <begin position="38"/>
        <end position="172"/>
    </location>
</feature>
<feature type="compositionally biased region" description="Low complexity" evidence="1">
    <location>
        <begin position="96"/>
        <end position="110"/>
    </location>
</feature>
<feature type="region of interest" description="Disordered" evidence="1">
    <location>
        <begin position="234"/>
        <end position="330"/>
    </location>
</feature>
<reference evidence="3" key="1">
    <citation type="journal article" date="2018" name="Nat. Microbiol.">
        <title>Leveraging single-cell genomics to expand the fungal tree of life.</title>
        <authorList>
            <person name="Ahrendt S.R."/>
            <person name="Quandt C.A."/>
            <person name="Ciobanu D."/>
            <person name="Clum A."/>
            <person name="Salamov A."/>
            <person name="Andreopoulos B."/>
            <person name="Cheng J.F."/>
            <person name="Woyke T."/>
            <person name="Pelin A."/>
            <person name="Henrissat B."/>
            <person name="Reynolds N.K."/>
            <person name="Benny G.L."/>
            <person name="Smith M.E."/>
            <person name="James T.Y."/>
            <person name="Grigoriev I.V."/>
        </authorList>
    </citation>
    <scope>NUCLEOTIDE SEQUENCE [LARGE SCALE GENOMIC DNA]</scope>
</reference>
<feature type="non-terminal residue" evidence="2">
    <location>
        <position position="1"/>
    </location>
</feature>
<dbReference type="EMBL" id="ML000270">
    <property type="protein sequence ID" value="RKO84298.1"/>
    <property type="molecule type" value="Genomic_DNA"/>
</dbReference>
<accession>A0A4P9W0T7</accession>
<evidence type="ECO:0000313" key="3">
    <source>
        <dbReference type="Proteomes" id="UP000269721"/>
    </source>
</evidence>